<protein>
    <submittedName>
        <fullName evidence="1">Uncharacterized protein</fullName>
    </submittedName>
</protein>
<organism evidence="1 2">
    <name type="scientific">Mycolicibacterium boenickei</name>
    <dbReference type="NCBI Taxonomy" id="146017"/>
    <lineage>
        <taxon>Bacteria</taxon>
        <taxon>Bacillati</taxon>
        <taxon>Actinomycetota</taxon>
        <taxon>Actinomycetes</taxon>
        <taxon>Mycobacteriales</taxon>
        <taxon>Mycobacteriaceae</taxon>
        <taxon>Mycolicibacterium</taxon>
    </lineage>
</organism>
<accession>A0ABN5ZML1</accession>
<reference evidence="1 2" key="1">
    <citation type="journal article" date="2019" name="Emerg. Microbes Infect.">
        <title>Comprehensive subspecies identification of 175 nontuberculous mycobacteria species based on 7547 genomic profiles.</title>
        <authorList>
            <person name="Matsumoto Y."/>
            <person name="Kinjo T."/>
            <person name="Motooka D."/>
            <person name="Nabeya D."/>
            <person name="Jung N."/>
            <person name="Uechi K."/>
            <person name="Horii T."/>
            <person name="Iida T."/>
            <person name="Fujita J."/>
            <person name="Nakamura S."/>
        </authorList>
    </citation>
    <scope>NUCLEOTIDE SEQUENCE [LARGE SCALE GENOMIC DNA]</scope>
    <source>
        <strain evidence="1 2">JCM 15653</strain>
    </source>
</reference>
<sequence>MIDSAAESETCLTASRALPIPSEALTFEAALSSADATVFNDFSTSLTDGRCVGFESFSAGMGAVDSAPASATASVAFEAAGSGNSGRAPIPGITADGRCGTFTGPSLMSREPILMLCAPPLLLIVTPGATWMLDDVFPEFFGPVFTPVAAGPPADVGSPSLALVDAPAAVGVPPVADPAVEAEDSELVDGESADVPSVSAAEIPYPVATAATNHAATAMPPYPLTFRAVWPAVRDGAREAGVLDASGAGTRLTG</sequence>
<keyword evidence="2" id="KW-1185">Reference proteome</keyword>
<gene>
    <name evidence="1" type="ORF">MBOE_60100</name>
</gene>
<name>A0ABN5ZML1_9MYCO</name>
<dbReference type="Proteomes" id="UP000466683">
    <property type="component" value="Chromosome"/>
</dbReference>
<proteinExistence type="predicted"/>
<dbReference type="EMBL" id="AP022579">
    <property type="protein sequence ID" value="BBX94361.1"/>
    <property type="molecule type" value="Genomic_DNA"/>
</dbReference>
<evidence type="ECO:0000313" key="2">
    <source>
        <dbReference type="Proteomes" id="UP000466683"/>
    </source>
</evidence>
<evidence type="ECO:0000313" key="1">
    <source>
        <dbReference type="EMBL" id="BBX94361.1"/>
    </source>
</evidence>